<dbReference type="CTD" id="78776507"/>
<dbReference type="AlphaFoldDB" id="A0A6A5G812"/>
<name>A0A6A5G812_CAERE</name>
<evidence type="ECO:0000313" key="2">
    <source>
        <dbReference type="Proteomes" id="UP000483820"/>
    </source>
</evidence>
<reference evidence="1 2" key="1">
    <citation type="submission" date="2019-12" db="EMBL/GenBank/DDBJ databases">
        <title>Chromosome-level assembly of the Caenorhabditis remanei genome.</title>
        <authorList>
            <person name="Teterina A.A."/>
            <person name="Willis J.H."/>
            <person name="Phillips P.C."/>
        </authorList>
    </citation>
    <scope>NUCLEOTIDE SEQUENCE [LARGE SCALE GENOMIC DNA]</scope>
    <source>
        <strain evidence="1 2">PX506</strain>
        <tissue evidence="1">Whole organism</tissue>
    </source>
</reference>
<evidence type="ECO:0000313" key="1">
    <source>
        <dbReference type="EMBL" id="KAF1750629.1"/>
    </source>
</evidence>
<protein>
    <submittedName>
        <fullName evidence="1">Uncharacterized protein</fullName>
    </submittedName>
</protein>
<proteinExistence type="predicted"/>
<dbReference type="GeneID" id="78776507"/>
<dbReference type="Proteomes" id="UP000483820">
    <property type="component" value="Chromosome V"/>
</dbReference>
<sequence length="70" mass="7704">MSKIPTIQTQELTNPHGCEAAIHLMSNMIPADIRPATGNVTTQEITIFRKIDHLIPSPERIEPTATTLPT</sequence>
<organism evidence="1 2">
    <name type="scientific">Caenorhabditis remanei</name>
    <name type="common">Caenorhabditis vulgaris</name>
    <dbReference type="NCBI Taxonomy" id="31234"/>
    <lineage>
        <taxon>Eukaryota</taxon>
        <taxon>Metazoa</taxon>
        <taxon>Ecdysozoa</taxon>
        <taxon>Nematoda</taxon>
        <taxon>Chromadorea</taxon>
        <taxon>Rhabditida</taxon>
        <taxon>Rhabditina</taxon>
        <taxon>Rhabditomorpha</taxon>
        <taxon>Rhabditoidea</taxon>
        <taxon>Rhabditidae</taxon>
        <taxon>Peloderinae</taxon>
        <taxon>Caenorhabditis</taxon>
    </lineage>
</organism>
<dbReference type="EMBL" id="WUAV01000005">
    <property type="protein sequence ID" value="KAF1750629.1"/>
    <property type="molecule type" value="Genomic_DNA"/>
</dbReference>
<dbReference type="KEGG" id="crq:GCK72_017180"/>
<comment type="caution">
    <text evidence="1">The sequence shown here is derived from an EMBL/GenBank/DDBJ whole genome shotgun (WGS) entry which is preliminary data.</text>
</comment>
<gene>
    <name evidence="1" type="ORF">GCK72_017180</name>
</gene>
<dbReference type="RefSeq" id="XP_053580851.1">
    <property type="nucleotide sequence ID" value="XM_053731938.1"/>
</dbReference>
<accession>A0A6A5G812</accession>